<dbReference type="GO" id="GO:0046872">
    <property type="term" value="F:metal ion binding"/>
    <property type="evidence" value="ECO:0007669"/>
    <property type="project" value="UniProtKB-KW"/>
</dbReference>
<feature type="domain" description="PilY1 beta-propeller" evidence="8">
    <location>
        <begin position="618"/>
        <end position="958"/>
    </location>
</feature>
<evidence type="ECO:0000256" key="3">
    <source>
        <dbReference type="ARBA" id="ARBA00022558"/>
    </source>
</evidence>
<evidence type="ECO:0000259" key="8">
    <source>
        <dbReference type="Pfam" id="PF05567"/>
    </source>
</evidence>
<dbReference type="AlphaFoldDB" id="A0AA37W6H8"/>
<keyword evidence="7" id="KW-0732">Signal</keyword>
<evidence type="ECO:0000256" key="6">
    <source>
        <dbReference type="ARBA" id="ARBA00023263"/>
    </source>
</evidence>
<feature type="chain" id="PRO_5041381358" evidence="7">
    <location>
        <begin position="24"/>
        <end position="1139"/>
    </location>
</feature>
<comment type="caution">
    <text evidence="9">The sequence shown here is derived from an EMBL/GenBank/DDBJ whole genome shotgun (WGS) entry which is preliminary data.</text>
</comment>
<dbReference type="RefSeq" id="WP_284378135.1">
    <property type="nucleotide sequence ID" value="NZ_BSNM01000003.1"/>
</dbReference>
<keyword evidence="3" id="KW-1029">Fimbrium biogenesis</keyword>
<dbReference type="Gene3D" id="3.40.50.410">
    <property type="entry name" value="von Willebrand factor, type A domain"/>
    <property type="match status" value="1"/>
</dbReference>
<sequence>MKPNAFKYICLLFSLIAISTAFAAPGDLAERPLFLGHSVKSNIMLIADDSGSMGWRLLRTKEAKTIYPSKKNSGDSYYISDHGYYVRYGELFPDYDLDGVFSHTYQDCNFWGNCTWKTDEHTYQVKKQNRLELCSGYNALAFNPSIEYSAWTGCPGTDGCPSEASNYSLRNHKYYLWNDNGDGKLQKGECSTSANAAKVVGNQDAATQENYRLWYSYYRDRMMVSKKAMGEVVKASDQRVGLMTINGGSEPAFEVAEMATKSGDTEDKKNLLKAIYNEASGGGTPLRKALKRAGEHFASSNGPILKNDKGGSCQQNFAVLMTDGYWNGTTNPGVDNADRDGIKGDSTTKDLIRTSDSDSYSNTLADVAMTYYLKDLDDGLDNNVPTRPGIDENSAQHLVTFGISFGVNGTLDANPTDPNETYIWPNPLTEEGEDENIPEKIDDLRHAAWVSRGQFLSAKDPDTLIQSLKTAFEDIADRTGTAASVTFNSASLDSGSIIYVSQFSTSGWYGDLLAYKVDGTSGAIEDTPLWSAASILTDPANNNNQREVVTFNADSKKGVAFKQGLLSSTQVDDLKMAYDRNNSSNSGNYYTTAVDYMRGARNKEGRDFRQRNSRKGRLGDIINSSPVYVGGAVSNWPPYIEAGYGSYVGSVKNRKAIVYVGANDGMVHGFDAEEGSEVFAFVPHGIASTEEEGGMHYLLDKDYNHRYYVDGTPSPADAYVGGKWKTVLLGGLGAGGKSVYALDVTDPDSLKESNASDIVMWEFTSEDMGYSFAQPKVAKMNDGTWVAVVGNGYNNTSDGRAKIFLLDIATGRVIKEFDTEEGGLSSGSCDSCNGMSTVTPLDIDGNGTADYLYAGDVQGNVWVINVGSDKKTEWVFDSQVTYNSDGTVQSYGGGLIEPLFVTKDSSSITTDLAVAPFYRQTRQNNHYPAVMVMFGSGQFMTNSDATSTRVEHFYGVMHTFGQNDLSIDTSGDFVERTITNASVQIDGKALELRLITGEEGEEKIAYHKDPSDRQYGWYLPLPNTGERVIHSPKIVGDYVLFNTFFPSALDPCKYGAAGYLMAANYRTGLAPKSLLDFSRDGVINEKDYNYAGTKIESPPAGISTLGSSGVGISEFLGPEVMIMDLMGRQPIRSSWTDVR</sequence>
<dbReference type="Proteomes" id="UP001161389">
    <property type="component" value="Unassembled WGS sequence"/>
</dbReference>
<comment type="subcellular location">
    <subcellularLocation>
        <location evidence="1">Fimbrium</location>
    </subcellularLocation>
</comment>
<dbReference type="SUPFAM" id="SSF50998">
    <property type="entry name" value="Quinoprotein alcohol dehydrogenase-like"/>
    <property type="match status" value="1"/>
</dbReference>
<evidence type="ECO:0000313" key="10">
    <source>
        <dbReference type="Proteomes" id="UP001161389"/>
    </source>
</evidence>
<reference evidence="9" key="1">
    <citation type="journal article" date="2014" name="Int. J. Syst. Evol. Microbiol.">
        <title>Complete genome sequence of Corynebacterium casei LMG S-19264T (=DSM 44701T), isolated from a smear-ripened cheese.</title>
        <authorList>
            <consortium name="US DOE Joint Genome Institute (JGI-PGF)"/>
            <person name="Walter F."/>
            <person name="Albersmeier A."/>
            <person name="Kalinowski J."/>
            <person name="Ruckert C."/>
        </authorList>
    </citation>
    <scope>NUCLEOTIDE SEQUENCE</scope>
    <source>
        <strain evidence="9">NBRC 110071</strain>
    </source>
</reference>
<dbReference type="InterPro" id="IPR018247">
    <property type="entry name" value="EF_Hand_1_Ca_BS"/>
</dbReference>
<organism evidence="9 10">
    <name type="scientific">Litoribrevibacter albus</name>
    <dbReference type="NCBI Taxonomy" id="1473156"/>
    <lineage>
        <taxon>Bacteria</taxon>
        <taxon>Pseudomonadati</taxon>
        <taxon>Pseudomonadota</taxon>
        <taxon>Gammaproteobacteria</taxon>
        <taxon>Oceanospirillales</taxon>
        <taxon>Oceanospirillaceae</taxon>
        <taxon>Litoribrevibacter</taxon>
    </lineage>
</organism>
<gene>
    <name evidence="9" type="ORF">GCM10007876_03870</name>
</gene>
<dbReference type="EMBL" id="BSNM01000003">
    <property type="protein sequence ID" value="GLQ29909.1"/>
    <property type="molecule type" value="Genomic_DNA"/>
</dbReference>
<dbReference type="InterPro" id="IPR011047">
    <property type="entry name" value="Quinoprotein_ADH-like_sf"/>
</dbReference>
<evidence type="ECO:0000256" key="2">
    <source>
        <dbReference type="ARBA" id="ARBA00008387"/>
    </source>
</evidence>
<keyword evidence="4" id="KW-0479">Metal-binding</keyword>
<dbReference type="InterPro" id="IPR008707">
    <property type="entry name" value="B-propeller_PilY1"/>
</dbReference>
<evidence type="ECO:0000256" key="1">
    <source>
        <dbReference type="ARBA" id="ARBA00004561"/>
    </source>
</evidence>
<dbReference type="Pfam" id="PF05567">
    <property type="entry name" value="T4P_PilY1"/>
    <property type="match status" value="1"/>
</dbReference>
<keyword evidence="6" id="KW-0281">Fimbrium</keyword>
<keyword evidence="5" id="KW-0106">Calcium</keyword>
<evidence type="ECO:0000256" key="5">
    <source>
        <dbReference type="ARBA" id="ARBA00022837"/>
    </source>
</evidence>
<proteinExistence type="inferred from homology"/>
<reference evidence="9" key="2">
    <citation type="submission" date="2023-01" db="EMBL/GenBank/DDBJ databases">
        <title>Draft genome sequence of Litoribrevibacter albus strain NBRC 110071.</title>
        <authorList>
            <person name="Sun Q."/>
            <person name="Mori K."/>
        </authorList>
    </citation>
    <scope>NUCLEOTIDE SEQUENCE</scope>
    <source>
        <strain evidence="9">NBRC 110071</strain>
    </source>
</reference>
<dbReference type="GO" id="GO:0009289">
    <property type="term" value="C:pilus"/>
    <property type="evidence" value="ECO:0007669"/>
    <property type="project" value="UniProtKB-SubCell"/>
</dbReference>
<name>A0AA37W6H8_9GAMM</name>
<accession>A0AA37W6H8</accession>
<evidence type="ECO:0000256" key="7">
    <source>
        <dbReference type="SAM" id="SignalP"/>
    </source>
</evidence>
<feature type="signal peptide" evidence="7">
    <location>
        <begin position="1"/>
        <end position="23"/>
    </location>
</feature>
<comment type="similarity">
    <text evidence="2">Belongs to the PilY1 family.</text>
</comment>
<evidence type="ECO:0000313" key="9">
    <source>
        <dbReference type="EMBL" id="GLQ29909.1"/>
    </source>
</evidence>
<protein>
    <submittedName>
        <fullName evidence="9">Pilus biosynthesis protein</fullName>
    </submittedName>
</protein>
<evidence type="ECO:0000256" key="4">
    <source>
        <dbReference type="ARBA" id="ARBA00022723"/>
    </source>
</evidence>
<dbReference type="PROSITE" id="PS00018">
    <property type="entry name" value="EF_HAND_1"/>
    <property type="match status" value="1"/>
</dbReference>
<keyword evidence="10" id="KW-1185">Reference proteome</keyword>
<dbReference type="InterPro" id="IPR036465">
    <property type="entry name" value="vWFA_dom_sf"/>
</dbReference>
<dbReference type="SUPFAM" id="SSF53300">
    <property type="entry name" value="vWA-like"/>
    <property type="match status" value="1"/>
</dbReference>